<organism evidence="8 9">
    <name type="scientific">Trematosphaeria pertusa</name>
    <dbReference type="NCBI Taxonomy" id="390896"/>
    <lineage>
        <taxon>Eukaryota</taxon>
        <taxon>Fungi</taxon>
        <taxon>Dikarya</taxon>
        <taxon>Ascomycota</taxon>
        <taxon>Pezizomycotina</taxon>
        <taxon>Dothideomycetes</taxon>
        <taxon>Pleosporomycetidae</taxon>
        <taxon>Pleosporales</taxon>
        <taxon>Massarineae</taxon>
        <taxon>Trematosphaeriaceae</taxon>
        <taxon>Trematosphaeria</taxon>
    </lineage>
</organism>
<feature type="transmembrane region" description="Helical" evidence="6">
    <location>
        <begin position="183"/>
        <end position="206"/>
    </location>
</feature>
<evidence type="ECO:0000259" key="7">
    <source>
        <dbReference type="PROSITE" id="PS50850"/>
    </source>
</evidence>
<dbReference type="PANTHER" id="PTHR23502:SF59">
    <property type="entry name" value="MULTIDRUG TRANSPORTER, PUTATIVE (AFU_ORTHOLOGUE AFUA_1G10370)-RELATED"/>
    <property type="match status" value="1"/>
</dbReference>
<evidence type="ECO:0000256" key="2">
    <source>
        <dbReference type="ARBA" id="ARBA00022692"/>
    </source>
</evidence>
<feature type="transmembrane region" description="Helical" evidence="6">
    <location>
        <begin position="394"/>
        <end position="414"/>
    </location>
</feature>
<reference evidence="8" key="1">
    <citation type="journal article" date="2020" name="Stud. Mycol.">
        <title>101 Dothideomycetes genomes: a test case for predicting lifestyles and emergence of pathogens.</title>
        <authorList>
            <person name="Haridas S."/>
            <person name="Albert R."/>
            <person name="Binder M."/>
            <person name="Bloem J."/>
            <person name="Labutti K."/>
            <person name="Salamov A."/>
            <person name="Andreopoulos B."/>
            <person name="Baker S."/>
            <person name="Barry K."/>
            <person name="Bills G."/>
            <person name="Bluhm B."/>
            <person name="Cannon C."/>
            <person name="Castanera R."/>
            <person name="Culley D."/>
            <person name="Daum C."/>
            <person name="Ezra D."/>
            <person name="Gonzalez J."/>
            <person name="Henrissat B."/>
            <person name="Kuo A."/>
            <person name="Liang C."/>
            <person name="Lipzen A."/>
            <person name="Lutzoni F."/>
            <person name="Magnuson J."/>
            <person name="Mondo S."/>
            <person name="Nolan M."/>
            <person name="Ohm R."/>
            <person name="Pangilinan J."/>
            <person name="Park H.-J."/>
            <person name="Ramirez L."/>
            <person name="Alfaro M."/>
            <person name="Sun H."/>
            <person name="Tritt A."/>
            <person name="Yoshinaga Y."/>
            <person name="Zwiers L.-H."/>
            <person name="Turgeon B."/>
            <person name="Goodwin S."/>
            <person name="Spatafora J."/>
            <person name="Crous P."/>
            <person name="Grigoriev I."/>
        </authorList>
    </citation>
    <scope>NUCLEOTIDE SEQUENCE</scope>
    <source>
        <strain evidence="8">CBS 122368</strain>
    </source>
</reference>
<dbReference type="GO" id="GO:0005886">
    <property type="term" value="C:plasma membrane"/>
    <property type="evidence" value="ECO:0007669"/>
    <property type="project" value="TreeGrafter"/>
</dbReference>
<dbReference type="AlphaFoldDB" id="A0A6A6I7Q5"/>
<feature type="transmembrane region" description="Helical" evidence="6">
    <location>
        <begin position="462"/>
        <end position="484"/>
    </location>
</feature>
<evidence type="ECO:0000256" key="1">
    <source>
        <dbReference type="ARBA" id="ARBA00004141"/>
    </source>
</evidence>
<keyword evidence="2 6" id="KW-0812">Transmembrane</keyword>
<evidence type="ECO:0000256" key="6">
    <source>
        <dbReference type="SAM" id="Phobius"/>
    </source>
</evidence>
<feature type="domain" description="Major facilitator superfamily (MFS) profile" evidence="7">
    <location>
        <begin position="56"/>
        <end position="488"/>
    </location>
</feature>
<dbReference type="InterPro" id="IPR020846">
    <property type="entry name" value="MFS_dom"/>
</dbReference>
<dbReference type="PANTHER" id="PTHR23502">
    <property type="entry name" value="MAJOR FACILITATOR SUPERFAMILY"/>
    <property type="match status" value="1"/>
</dbReference>
<gene>
    <name evidence="8" type="ORF">BU26DRAFT_489772</name>
</gene>
<feature type="transmembrane region" description="Helical" evidence="6">
    <location>
        <begin position="93"/>
        <end position="113"/>
    </location>
</feature>
<sequence length="501" mass="54788">MSGKTSEDYSIQTGAAPIPSEKSDPDAKPAGDDSIIDFEGPDDPLNALNWPFRKKIVVTVLYSFCTMGTTWASTIYNSGLPQVERHFGVGREVALLGMSFFLLGNAFGPLLWAPMSEAYGRKPSILYPLFGLMVFSFASATAKDIQTLLITRFFAGVFGGASLSNVGGVLADMWPATQRGAALLIWGISVIVGPLIAPIVGGALVINMPTVGWRWTEYITGIILAVILVAGFIWADESYPPVLLARKANRVRMETKNWAIHSRSQETETSFKAMASKYLIVPIEMLFDPICFFINLYSAFCYAIIYLAIIAFPIEFIEVRHWNAVVGSTPFMAIVVGVGFGAGVIIWGQLYYRKCLIANDNKLVPEARLMPMMIGSTFFAAGLFIMGWTAKLSIHWIAFSIGAACLGLGFFSILQSALGYLVDTYLMLAASALAANMFMRSILAAAFPLFGHALFDRLGLDWGLSLIGFFAVAMIPIPFLFFVFGKRIRALGKRSKMSFIP</sequence>
<dbReference type="GO" id="GO:0022857">
    <property type="term" value="F:transmembrane transporter activity"/>
    <property type="evidence" value="ECO:0007669"/>
    <property type="project" value="InterPro"/>
</dbReference>
<dbReference type="SUPFAM" id="SSF103473">
    <property type="entry name" value="MFS general substrate transporter"/>
    <property type="match status" value="1"/>
</dbReference>
<dbReference type="Pfam" id="PF07690">
    <property type="entry name" value="MFS_1"/>
    <property type="match status" value="1"/>
</dbReference>
<feature type="transmembrane region" description="Helical" evidence="6">
    <location>
        <begin position="426"/>
        <end position="450"/>
    </location>
</feature>
<evidence type="ECO:0000313" key="8">
    <source>
        <dbReference type="EMBL" id="KAF2245563.1"/>
    </source>
</evidence>
<feature type="transmembrane region" description="Helical" evidence="6">
    <location>
        <begin position="125"/>
        <end position="142"/>
    </location>
</feature>
<protein>
    <submittedName>
        <fullName evidence="8">MFS general substrate transporter</fullName>
    </submittedName>
</protein>
<dbReference type="Proteomes" id="UP000800094">
    <property type="component" value="Unassembled WGS sequence"/>
</dbReference>
<dbReference type="PROSITE" id="PS50850">
    <property type="entry name" value="MFS"/>
    <property type="match status" value="1"/>
</dbReference>
<dbReference type="FunFam" id="1.20.1250.20:FF:000011">
    <property type="entry name" value="MFS multidrug transporter, putative"/>
    <property type="match status" value="1"/>
</dbReference>
<dbReference type="InterPro" id="IPR011701">
    <property type="entry name" value="MFS"/>
</dbReference>
<evidence type="ECO:0000256" key="3">
    <source>
        <dbReference type="ARBA" id="ARBA00022989"/>
    </source>
</evidence>
<keyword evidence="4 6" id="KW-0472">Membrane</keyword>
<evidence type="ECO:0000313" key="9">
    <source>
        <dbReference type="Proteomes" id="UP000800094"/>
    </source>
</evidence>
<feature type="transmembrane region" description="Helical" evidence="6">
    <location>
        <begin position="324"/>
        <end position="348"/>
    </location>
</feature>
<feature type="transmembrane region" description="Helical" evidence="6">
    <location>
        <begin position="56"/>
        <end position="73"/>
    </location>
</feature>
<feature type="region of interest" description="Disordered" evidence="5">
    <location>
        <begin position="1"/>
        <end position="35"/>
    </location>
</feature>
<keyword evidence="3 6" id="KW-1133">Transmembrane helix</keyword>
<accession>A0A6A6I7Q5</accession>
<feature type="transmembrane region" description="Helical" evidence="6">
    <location>
        <begin position="290"/>
        <end position="312"/>
    </location>
</feature>
<dbReference type="Gene3D" id="1.20.1250.20">
    <property type="entry name" value="MFS general substrate transporter like domains"/>
    <property type="match status" value="1"/>
</dbReference>
<feature type="compositionally biased region" description="Basic and acidic residues" evidence="5">
    <location>
        <begin position="21"/>
        <end position="31"/>
    </location>
</feature>
<dbReference type="GeneID" id="54579361"/>
<dbReference type="CDD" id="cd17323">
    <property type="entry name" value="MFS_Tpo1_MDR_like"/>
    <property type="match status" value="1"/>
</dbReference>
<proteinExistence type="predicted"/>
<dbReference type="RefSeq" id="XP_033680567.1">
    <property type="nucleotide sequence ID" value="XM_033826031.1"/>
</dbReference>
<name>A0A6A6I7Q5_9PLEO</name>
<feature type="transmembrane region" description="Helical" evidence="6">
    <location>
        <begin position="148"/>
        <end position="171"/>
    </location>
</feature>
<evidence type="ECO:0000256" key="5">
    <source>
        <dbReference type="SAM" id="MobiDB-lite"/>
    </source>
</evidence>
<evidence type="ECO:0000256" key="4">
    <source>
        <dbReference type="ARBA" id="ARBA00023136"/>
    </source>
</evidence>
<feature type="transmembrane region" description="Helical" evidence="6">
    <location>
        <begin position="218"/>
        <end position="235"/>
    </location>
</feature>
<dbReference type="OrthoDB" id="9986881at2759"/>
<dbReference type="EMBL" id="ML987200">
    <property type="protein sequence ID" value="KAF2245563.1"/>
    <property type="molecule type" value="Genomic_DNA"/>
</dbReference>
<feature type="transmembrane region" description="Helical" evidence="6">
    <location>
        <begin position="369"/>
        <end position="388"/>
    </location>
</feature>
<dbReference type="InterPro" id="IPR036259">
    <property type="entry name" value="MFS_trans_sf"/>
</dbReference>
<keyword evidence="9" id="KW-1185">Reference proteome</keyword>
<comment type="subcellular location">
    <subcellularLocation>
        <location evidence="1">Membrane</location>
        <topology evidence="1">Multi-pass membrane protein</topology>
    </subcellularLocation>
</comment>